<keyword evidence="2" id="KW-0238">DNA-binding</keyword>
<dbReference type="NCBIfam" id="TIGR02404">
    <property type="entry name" value="trehalos_R_Bsub"/>
    <property type="match status" value="1"/>
</dbReference>
<dbReference type="InterPro" id="IPR036390">
    <property type="entry name" value="WH_DNA-bd_sf"/>
</dbReference>
<dbReference type="Proteomes" id="UP000184128">
    <property type="component" value="Unassembled WGS sequence"/>
</dbReference>
<dbReference type="SMART" id="SM00345">
    <property type="entry name" value="HTH_GNTR"/>
    <property type="match status" value="1"/>
</dbReference>
<dbReference type="InterPro" id="IPR012770">
    <property type="entry name" value="TreR"/>
</dbReference>
<evidence type="ECO:0000256" key="3">
    <source>
        <dbReference type="ARBA" id="ARBA00023163"/>
    </source>
</evidence>
<accession>A0A1M4YJH8</accession>
<dbReference type="Pfam" id="PF00392">
    <property type="entry name" value="GntR"/>
    <property type="match status" value="1"/>
</dbReference>
<reference evidence="7" key="1">
    <citation type="submission" date="2016-11" db="EMBL/GenBank/DDBJ databases">
        <authorList>
            <person name="Varghese N."/>
            <person name="Submissions S."/>
        </authorList>
    </citation>
    <scope>NUCLEOTIDE SEQUENCE [LARGE SCALE GENOMIC DNA]</scope>
    <source>
        <strain evidence="7">DSM 15692</strain>
    </source>
</reference>
<dbReference type="AlphaFoldDB" id="A0A1M4YJH8"/>
<dbReference type="Gene3D" id="1.10.10.10">
    <property type="entry name" value="Winged helix-like DNA-binding domain superfamily/Winged helix DNA-binding domain"/>
    <property type="match status" value="1"/>
</dbReference>
<dbReference type="GO" id="GO:0003677">
    <property type="term" value="F:DNA binding"/>
    <property type="evidence" value="ECO:0007669"/>
    <property type="project" value="UniProtKB-UniRule"/>
</dbReference>
<dbReference type="GO" id="GO:0003700">
    <property type="term" value="F:DNA-binding transcription factor activity"/>
    <property type="evidence" value="ECO:0007669"/>
    <property type="project" value="UniProtKB-UniRule"/>
</dbReference>
<evidence type="ECO:0000256" key="1">
    <source>
        <dbReference type="ARBA" id="ARBA00023015"/>
    </source>
</evidence>
<dbReference type="InterPro" id="IPR028978">
    <property type="entry name" value="Chorismate_lyase_/UTRA_dom_sf"/>
</dbReference>
<protein>
    <recommendedName>
        <fullName evidence="4">Trehalose operon repressor</fullName>
    </recommendedName>
</protein>
<dbReference type="SUPFAM" id="SSF64288">
    <property type="entry name" value="Chorismate lyase-like"/>
    <property type="match status" value="1"/>
</dbReference>
<evidence type="ECO:0000313" key="7">
    <source>
        <dbReference type="Proteomes" id="UP000184128"/>
    </source>
</evidence>
<dbReference type="PANTHER" id="PTHR44846">
    <property type="entry name" value="MANNOSYL-D-GLYCERATE TRANSPORT/METABOLISM SYSTEM REPRESSOR MNGR-RELATED"/>
    <property type="match status" value="1"/>
</dbReference>
<dbReference type="InterPro" id="IPR000524">
    <property type="entry name" value="Tscrpt_reg_HTH_GntR"/>
</dbReference>
<dbReference type="PROSITE" id="PS50949">
    <property type="entry name" value="HTH_GNTR"/>
    <property type="match status" value="1"/>
</dbReference>
<dbReference type="STRING" id="1121025.SAMN02745249_01712"/>
<evidence type="ECO:0000259" key="5">
    <source>
        <dbReference type="PROSITE" id="PS50949"/>
    </source>
</evidence>
<dbReference type="SMART" id="SM00866">
    <property type="entry name" value="UTRA"/>
    <property type="match status" value="1"/>
</dbReference>
<dbReference type="Gene3D" id="3.40.1410.10">
    <property type="entry name" value="Chorismate lyase-like"/>
    <property type="match status" value="1"/>
</dbReference>
<dbReference type="EMBL" id="FQUF01000029">
    <property type="protein sequence ID" value="SHF05891.1"/>
    <property type="molecule type" value="Genomic_DNA"/>
</dbReference>
<gene>
    <name evidence="6" type="ORF">SAMN02745249_01712</name>
</gene>
<name>A0A1M4YJH8_9LACT</name>
<evidence type="ECO:0000256" key="4">
    <source>
        <dbReference type="NCBIfam" id="TIGR02404"/>
    </source>
</evidence>
<sequence length="248" mass="28954">MIQNKYYEIYLRLKQKITEGIYKKAELLPSENTLAKEYDVSRETIRKALDYLSQDGLIQKKQGKGSIVLDAQLFNFPISGLTSFKELADAQQMDAQTILLSNQRVTVDGQLQKKVPWSLGSDLILTERIRKIDEQKVIFDTDYLDPKITGDIPKERLEDSLYDYLENDLQLPIAFANKEISVESVTDKDRANLDLRDEDNHLVVIRSAVYLEDARNFQFSESRHRVDRFRFIDFSRRKHTLSEHDGFR</sequence>
<organism evidence="6 7">
    <name type="scientific">Atopostipes suicloacalis DSM 15692</name>
    <dbReference type="NCBI Taxonomy" id="1121025"/>
    <lineage>
        <taxon>Bacteria</taxon>
        <taxon>Bacillati</taxon>
        <taxon>Bacillota</taxon>
        <taxon>Bacilli</taxon>
        <taxon>Lactobacillales</taxon>
        <taxon>Carnobacteriaceae</taxon>
        <taxon>Atopostipes</taxon>
    </lineage>
</organism>
<dbReference type="InterPro" id="IPR050679">
    <property type="entry name" value="Bact_HTH_transcr_reg"/>
</dbReference>
<keyword evidence="7" id="KW-1185">Reference proteome</keyword>
<dbReference type="CDD" id="cd07377">
    <property type="entry name" value="WHTH_GntR"/>
    <property type="match status" value="1"/>
</dbReference>
<proteinExistence type="predicted"/>
<dbReference type="InterPro" id="IPR036388">
    <property type="entry name" value="WH-like_DNA-bd_sf"/>
</dbReference>
<dbReference type="SUPFAM" id="SSF46785">
    <property type="entry name" value="Winged helix' DNA-binding domain"/>
    <property type="match status" value="1"/>
</dbReference>
<feature type="domain" description="HTH gntR-type" evidence="5">
    <location>
        <begin position="3"/>
        <end position="71"/>
    </location>
</feature>
<dbReference type="PANTHER" id="PTHR44846:SF12">
    <property type="entry name" value="HTH-TYPE TRANSCRIPTIONAL REGULATOR TRER"/>
    <property type="match status" value="1"/>
</dbReference>
<dbReference type="GO" id="GO:0045892">
    <property type="term" value="P:negative regulation of DNA-templated transcription"/>
    <property type="evidence" value="ECO:0007669"/>
    <property type="project" value="TreeGrafter"/>
</dbReference>
<keyword evidence="3" id="KW-0804">Transcription</keyword>
<dbReference type="PRINTS" id="PR00035">
    <property type="entry name" value="HTHGNTR"/>
</dbReference>
<keyword evidence="1" id="KW-0805">Transcription regulation</keyword>
<dbReference type="Pfam" id="PF07702">
    <property type="entry name" value="UTRA"/>
    <property type="match status" value="1"/>
</dbReference>
<dbReference type="RefSeq" id="WP_234945833.1">
    <property type="nucleotide sequence ID" value="NZ_FQUF01000029.1"/>
</dbReference>
<evidence type="ECO:0000256" key="2">
    <source>
        <dbReference type="ARBA" id="ARBA00023125"/>
    </source>
</evidence>
<dbReference type="InterPro" id="IPR011663">
    <property type="entry name" value="UTRA"/>
</dbReference>
<evidence type="ECO:0000313" key="6">
    <source>
        <dbReference type="EMBL" id="SHF05891.1"/>
    </source>
</evidence>